<dbReference type="EMBL" id="FTMS01000002">
    <property type="protein sequence ID" value="SIP98478.1"/>
    <property type="molecule type" value="Genomic_DNA"/>
</dbReference>
<dbReference type="OrthoDB" id="1771105at2"/>
<sequence length="202" mass="21949">METQLQDIIAKIHDEGVKGAEERAHSIIEHAEKQAQAHLKKAKAEAAQIIKDAEQETARMQSAGEAALQQAGRDLLLSVQKELTALFEKVAKDTVAEALSPEAVATMIASLVEKWHAADKNDLTVLVPEADRDRLEKDLRSRLGKTLAEGVEILPSRAVSAGFRIGVKEGAAFYDVTDGTLTDLLAAYLNPRLTELMRNAGE</sequence>
<keyword evidence="3" id="KW-1185">Reference proteome</keyword>
<evidence type="ECO:0000313" key="3">
    <source>
        <dbReference type="Proteomes" id="UP000186400"/>
    </source>
</evidence>
<dbReference type="Proteomes" id="UP000186400">
    <property type="component" value="Unassembled WGS sequence"/>
</dbReference>
<dbReference type="Gene3D" id="1.20.5.2950">
    <property type="match status" value="1"/>
</dbReference>
<feature type="coiled-coil region" evidence="1">
    <location>
        <begin position="28"/>
        <end position="63"/>
    </location>
</feature>
<dbReference type="AlphaFoldDB" id="A0A1N6P268"/>
<reference evidence="2 3" key="1">
    <citation type="submission" date="2017-01" db="EMBL/GenBank/DDBJ databases">
        <authorList>
            <person name="Mah S.A."/>
            <person name="Swanson W.J."/>
            <person name="Moy G.W."/>
            <person name="Vacquier V.D."/>
        </authorList>
    </citation>
    <scope>NUCLEOTIDE SEQUENCE [LARGE SCALE GENOMIC DNA]</scope>
    <source>
        <strain evidence="2 3">ASpG1</strain>
    </source>
</reference>
<dbReference type="RefSeq" id="WP_076487644.1">
    <property type="nucleotide sequence ID" value="NZ_FTMS01000002.1"/>
</dbReference>
<protein>
    <submittedName>
        <fullName evidence="2">V/A-type H+-transporting ATPase subunit E</fullName>
    </submittedName>
</protein>
<evidence type="ECO:0000256" key="1">
    <source>
        <dbReference type="SAM" id="Coils"/>
    </source>
</evidence>
<organism evidence="2 3">
    <name type="scientific">Alkalispirochaeta americana</name>
    <dbReference type="NCBI Taxonomy" id="159291"/>
    <lineage>
        <taxon>Bacteria</taxon>
        <taxon>Pseudomonadati</taxon>
        <taxon>Spirochaetota</taxon>
        <taxon>Spirochaetia</taxon>
        <taxon>Spirochaetales</taxon>
        <taxon>Spirochaetaceae</taxon>
        <taxon>Alkalispirochaeta</taxon>
    </lineage>
</organism>
<dbReference type="STRING" id="159291.SAMN05920897_10293"/>
<proteinExistence type="predicted"/>
<gene>
    <name evidence="2" type="ORF">SAMN05920897_10293</name>
</gene>
<name>A0A1N6P268_9SPIO</name>
<keyword evidence="1" id="KW-0175">Coiled coil</keyword>
<accession>A0A1N6P268</accession>
<evidence type="ECO:0000313" key="2">
    <source>
        <dbReference type="EMBL" id="SIP98478.1"/>
    </source>
</evidence>